<reference evidence="3 6" key="2">
    <citation type="submission" date="2021-01" db="EMBL/GenBank/DDBJ databases">
        <title>Whole genome shotgun sequence of Cellulomonas oligotrophica NBRC 109435.</title>
        <authorList>
            <person name="Komaki H."/>
            <person name="Tamura T."/>
        </authorList>
    </citation>
    <scope>NUCLEOTIDE SEQUENCE [LARGE SCALE GENOMIC DNA]</scope>
    <source>
        <strain evidence="3 6">NBRC 109435</strain>
    </source>
</reference>
<keyword evidence="2" id="KW-0472">Membrane</keyword>
<evidence type="ECO:0000313" key="4">
    <source>
        <dbReference type="EMBL" id="NYD87072.1"/>
    </source>
</evidence>
<keyword evidence="2" id="KW-1133">Transmembrane helix</keyword>
<accession>A0A7Y9FHC7</accession>
<protein>
    <submittedName>
        <fullName evidence="4">Uncharacterized protein</fullName>
    </submittedName>
</protein>
<feature type="region of interest" description="Disordered" evidence="1">
    <location>
        <begin position="1"/>
        <end position="102"/>
    </location>
</feature>
<name>A0A7Y9FHC7_9CELL</name>
<organism evidence="4 5">
    <name type="scientific">Cellulomonas oligotrophica</name>
    <dbReference type="NCBI Taxonomy" id="931536"/>
    <lineage>
        <taxon>Bacteria</taxon>
        <taxon>Bacillati</taxon>
        <taxon>Actinomycetota</taxon>
        <taxon>Actinomycetes</taxon>
        <taxon>Micrococcales</taxon>
        <taxon>Cellulomonadaceae</taxon>
        <taxon>Cellulomonas</taxon>
    </lineage>
</organism>
<evidence type="ECO:0000256" key="2">
    <source>
        <dbReference type="SAM" id="Phobius"/>
    </source>
</evidence>
<evidence type="ECO:0000313" key="5">
    <source>
        <dbReference type="Proteomes" id="UP000577956"/>
    </source>
</evidence>
<proteinExistence type="predicted"/>
<feature type="compositionally biased region" description="Low complexity" evidence="1">
    <location>
        <begin position="29"/>
        <end position="77"/>
    </location>
</feature>
<dbReference type="AlphaFoldDB" id="A0A7Y9FHC7"/>
<sequence length="308" mass="29818">MSDTGQPPQPGRRPDPGPPRGPGGPPDARPAQPSWAPAAPGAGAPPAGPPRHASAGGHATPAHGLPASAAARASTPPASTPPASTPPASVPPAGPAGTDETSRRPRWLVPVVVAGAVVVVGGVVAGVLAGQGAFTPAAPSPSTSTVVLASPTSTVDPVGRDATTAFASALPGTVLQYAVASSEEDAERVADGALEAWLETWTDGGDATLTVRAGQWETAEEAAAVADAVAQALPEAEAPDGTPSAGSTAGPALPATGDVLVDGETVGTYTVVDAGDGTGVAVWSNGTAVLEITGPVGQILDLYAAFPL</sequence>
<dbReference type="RefSeq" id="WP_170209044.1">
    <property type="nucleotide sequence ID" value="NZ_BONN01000003.1"/>
</dbReference>
<comment type="caution">
    <text evidence="4">The sequence shown here is derived from an EMBL/GenBank/DDBJ whole genome shotgun (WGS) entry which is preliminary data.</text>
</comment>
<reference evidence="4 5" key="1">
    <citation type="submission" date="2020-07" db="EMBL/GenBank/DDBJ databases">
        <title>Sequencing the genomes of 1000 actinobacteria strains.</title>
        <authorList>
            <person name="Klenk H.-P."/>
        </authorList>
    </citation>
    <scope>NUCLEOTIDE SEQUENCE [LARGE SCALE GENOMIC DNA]</scope>
    <source>
        <strain evidence="4 5">DSM 24482</strain>
    </source>
</reference>
<dbReference type="EMBL" id="JACCBK010000001">
    <property type="protein sequence ID" value="NYD87072.1"/>
    <property type="molecule type" value="Genomic_DNA"/>
</dbReference>
<evidence type="ECO:0000313" key="3">
    <source>
        <dbReference type="EMBL" id="GIG32142.1"/>
    </source>
</evidence>
<feature type="compositionally biased region" description="Pro residues" evidence="1">
    <location>
        <begin position="7"/>
        <end position="28"/>
    </location>
</feature>
<evidence type="ECO:0000256" key="1">
    <source>
        <dbReference type="SAM" id="MobiDB-lite"/>
    </source>
</evidence>
<feature type="region of interest" description="Disordered" evidence="1">
    <location>
        <begin position="235"/>
        <end position="255"/>
    </location>
</feature>
<feature type="compositionally biased region" description="Pro residues" evidence="1">
    <location>
        <begin position="78"/>
        <end position="94"/>
    </location>
</feature>
<feature type="transmembrane region" description="Helical" evidence="2">
    <location>
        <begin position="107"/>
        <end position="129"/>
    </location>
</feature>
<evidence type="ECO:0000313" key="6">
    <source>
        <dbReference type="Proteomes" id="UP000618382"/>
    </source>
</evidence>
<dbReference type="Proteomes" id="UP000577956">
    <property type="component" value="Unassembled WGS sequence"/>
</dbReference>
<keyword evidence="2" id="KW-0812">Transmembrane</keyword>
<keyword evidence="6" id="KW-1185">Reference proteome</keyword>
<dbReference type="EMBL" id="BONN01000003">
    <property type="protein sequence ID" value="GIG32142.1"/>
    <property type="molecule type" value="Genomic_DNA"/>
</dbReference>
<dbReference type="Proteomes" id="UP000618382">
    <property type="component" value="Unassembled WGS sequence"/>
</dbReference>
<gene>
    <name evidence="4" type="ORF">BKA21_002621</name>
    <name evidence="3" type="ORF">Col01nite_13010</name>
</gene>